<evidence type="ECO:0000256" key="1">
    <source>
        <dbReference type="SAM" id="SignalP"/>
    </source>
</evidence>
<reference evidence="2 3" key="1">
    <citation type="submission" date="2024-01" db="EMBL/GenBank/DDBJ databases">
        <title>Pseudocitrobacter sp. Endophytic strain Cyp-38L.</title>
        <authorList>
            <person name="Amer M.A."/>
            <person name="Hamed S.M."/>
        </authorList>
    </citation>
    <scope>NUCLEOTIDE SEQUENCE [LARGE SCALE GENOMIC DNA]</scope>
    <source>
        <strain evidence="2 3">Cyp38S</strain>
    </source>
</reference>
<dbReference type="Proteomes" id="UP001444146">
    <property type="component" value="Unassembled WGS sequence"/>
</dbReference>
<dbReference type="EMBL" id="JAYMYY010000001">
    <property type="protein sequence ID" value="MEO3988950.1"/>
    <property type="molecule type" value="Genomic_DNA"/>
</dbReference>
<feature type="signal peptide" evidence="1">
    <location>
        <begin position="1"/>
        <end position="23"/>
    </location>
</feature>
<comment type="caution">
    <text evidence="2">The sequence shown here is derived from an EMBL/GenBank/DDBJ whole genome shotgun (WGS) entry which is preliminary data.</text>
</comment>
<evidence type="ECO:0000313" key="2">
    <source>
        <dbReference type="EMBL" id="MEO3988950.1"/>
    </source>
</evidence>
<feature type="chain" id="PRO_5047025277" evidence="1">
    <location>
        <begin position="24"/>
        <end position="278"/>
    </location>
</feature>
<keyword evidence="3" id="KW-1185">Reference proteome</keyword>
<keyword evidence="1" id="KW-0732">Signal</keyword>
<dbReference type="RefSeq" id="WP_347793473.1">
    <property type="nucleotide sequence ID" value="NZ_JAYMYY010000001.1"/>
</dbReference>
<accession>A0ABV0HG09</accession>
<organism evidence="2 3">
    <name type="scientific">Pseudocitrobacter cyperus</name>
    <dbReference type="NCBI Taxonomy" id="3112843"/>
    <lineage>
        <taxon>Bacteria</taxon>
        <taxon>Pseudomonadati</taxon>
        <taxon>Pseudomonadota</taxon>
        <taxon>Gammaproteobacteria</taxon>
        <taxon>Enterobacterales</taxon>
        <taxon>Enterobacteriaceae</taxon>
        <taxon>Pseudocitrobacter</taxon>
    </lineage>
</organism>
<evidence type="ECO:0000313" key="3">
    <source>
        <dbReference type="Proteomes" id="UP001444146"/>
    </source>
</evidence>
<gene>
    <name evidence="2" type="ORF">VSR74_03805</name>
</gene>
<protein>
    <submittedName>
        <fullName evidence="2">Uncharacterized protein</fullName>
    </submittedName>
</protein>
<proteinExistence type="predicted"/>
<sequence>MMKNRILISVMLFGIFSVSSVSAETYNEAIKSRYIDSFFRKLSAQEITKLESQNTIKALSCDEYFNKGTESISNRIFSIDQDDLLRGKKVMPQGKVICLLIPSGVDKKEGNIVVREMGMIGDRSYEVSSIGNTFLGDIGGISLTCDMSGPWEDVKSKVSVSFKGCFIEVSHLTIQRVPELKSIDIPNGHLISLGAKEFYPLISIKVDGEEFKTKSGDPFFTGKDAERVINAMSQGENATYQFSDYFHPEAFEEAVDYYQLPKLKSAIEVMDSAYNLFK</sequence>
<name>A0ABV0HG09_9ENTR</name>